<name>A0ABX1TIN9_9GAMM</name>
<comment type="caution">
    <text evidence="2">The sequence shown here is derived from an EMBL/GenBank/DDBJ whole genome shotgun (WGS) entry which is preliminary data.</text>
</comment>
<accession>A0ABX1TIN9</accession>
<evidence type="ECO:0000313" key="2">
    <source>
        <dbReference type="EMBL" id="NMQ19226.1"/>
    </source>
</evidence>
<dbReference type="EMBL" id="SPMZ01000022">
    <property type="protein sequence ID" value="NMQ19226.1"/>
    <property type="molecule type" value="Genomic_DNA"/>
</dbReference>
<dbReference type="RefSeq" id="WP_169248409.1">
    <property type="nucleotide sequence ID" value="NZ_SPMZ01000022.1"/>
</dbReference>
<gene>
    <name evidence="2" type="ORF">E4P82_08490</name>
</gene>
<evidence type="ECO:0008006" key="4">
    <source>
        <dbReference type="Google" id="ProtNLM"/>
    </source>
</evidence>
<proteinExistence type="predicted"/>
<protein>
    <recommendedName>
        <fullName evidence="4">Glycine zipper domain-containing protein</fullName>
    </recommendedName>
</protein>
<organism evidence="2 3">
    <name type="scientific">Candidatus Competibacter phosphatis</name>
    <dbReference type="NCBI Taxonomy" id="221280"/>
    <lineage>
        <taxon>Bacteria</taxon>
        <taxon>Pseudomonadati</taxon>
        <taxon>Pseudomonadota</taxon>
        <taxon>Gammaproteobacteria</taxon>
        <taxon>Candidatus Competibacteraceae</taxon>
        <taxon>Candidatus Competibacter</taxon>
    </lineage>
</organism>
<sequence length="111" mass="11691">MNRAIPSLLAAVMFGAPAVLWAGPTADAMLGGALGGALGAGVGSELGGREGAILGGALGGAAGTAITTRRYRQPDVIYVDRPGYRDYGPPPYYRHPGRHRGHYKHRHYYDD</sequence>
<reference evidence="2 3" key="1">
    <citation type="submission" date="2019-03" db="EMBL/GenBank/DDBJ databases">
        <title>Metabolic reconstructions from genomes of highly enriched 'Candidatus Accumulibacter' and 'Candidatus Competibacter' bioreactor populations.</title>
        <authorList>
            <person name="Annavajhala M.K."/>
            <person name="Welles L."/>
            <person name="Abbas B."/>
            <person name="Sorokin D."/>
            <person name="Park H."/>
            <person name="Van Loosdrecht M."/>
            <person name="Chandran K."/>
        </authorList>
    </citation>
    <scope>NUCLEOTIDE SEQUENCE [LARGE SCALE GENOMIC DNA]</scope>
    <source>
        <strain evidence="2 3">SBR_G</strain>
    </source>
</reference>
<keyword evidence="3" id="KW-1185">Reference proteome</keyword>
<feature type="chain" id="PRO_5045264278" description="Glycine zipper domain-containing protein" evidence="1">
    <location>
        <begin position="23"/>
        <end position="111"/>
    </location>
</feature>
<dbReference type="Proteomes" id="UP000760480">
    <property type="component" value="Unassembled WGS sequence"/>
</dbReference>
<evidence type="ECO:0000313" key="3">
    <source>
        <dbReference type="Proteomes" id="UP000760480"/>
    </source>
</evidence>
<feature type="signal peptide" evidence="1">
    <location>
        <begin position="1"/>
        <end position="22"/>
    </location>
</feature>
<keyword evidence="1" id="KW-0732">Signal</keyword>
<evidence type="ECO:0000256" key="1">
    <source>
        <dbReference type="SAM" id="SignalP"/>
    </source>
</evidence>